<dbReference type="AlphaFoldDB" id="J7R907"/>
<dbReference type="RefSeq" id="XP_022465601.1">
    <property type="nucleotide sequence ID" value="XM_022609179.1"/>
</dbReference>
<evidence type="ECO:0000256" key="8">
    <source>
        <dbReference type="ARBA" id="ARBA00025053"/>
    </source>
</evidence>
<keyword evidence="3 9" id="KW-0690">Ribosome biogenesis</keyword>
<dbReference type="OrthoDB" id="448446at2759"/>
<keyword evidence="6 9" id="KW-0539">Nucleus</keyword>
<feature type="compositionally biased region" description="Basic residues" evidence="10">
    <location>
        <begin position="36"/>
        <end position="48"/>
    </location>
</feature>
<feature type="compositionally biased region" description="Gly residues" evidence="10">
    <location>
        <begin position="108"/>
        <end position="118"/>
    </location>
</feature>
<evidence type="ECO:0000256" key="9">
    <source>
        <dbReference type="RuleBase" id="RU368027"/>
    </source>
</evidence>
<dbReference type="Proteomes" id="UP000006310">
    <property type="component" value="Chromosome 7"/>
</dbReference>
<feature type="region of interest" description="Disordered" evidence="10">
    <location>
        <begin position="1"/>
        <end position="119"/>
    </location>
</feature>
<dbReference type="HOGENOM" id="CLU_048802_3_0_1"/>
<name>J7R907_HUIN7</name>
<comment type="similarity">
    <text evidence="2 9">Belongs to the RRP36 family.</text>
</comment>
<sequence length="278" mass="32383">MAVHEDDDELSTLSFGALKRAEQIMERDDQRERTDHKKKTQGHKKKTQGHCEESSSESEDEAFFEEDERDDSHRHKHAPREHSSKRRVRRVREIPGLPSTPRVRTSSGPGGGGSGGGLYEDIRFSKATGGVEDEAVVRRRYAFLDEYRASEISELEQLLRDPRRRGLLSEGDVSAAEEQLRSMKSRLQSVQNRDLEQKIVREYEGEMNKGNRTRFHLKKSERRKVVQKWKYEHMGAKQRERAMARKRKKQLGREFRELEGTPATSRQPKSHKYSPRTK</sequence>
<comment type="function">
    <text evidence="8 9">Component of the 90S pre-ribosome involved in the maturation of rRNAs. Required for early cleavages of the pre-RNAs in the 40S ribosomal subunit maturation pathway.</text>
</comment>
<dbReference type="GeneID" id="34527079"/>
<dbReference type="GO" id="GO:0030686">
    <property type="term" value="C:90S preribosome"/>
    <property type="evidence" value="ECO:0007669"/>
    <property type="project" value="TreeGrafter"/>
</dbReference>
<reference evidence="11 12" key="1">
    <citation type="journal article" date="2011" name="Proc. Natl. Acad. Sci. U.S.A.">
        <title>Evolutionary erosion of yeast sex chromosomes by mating-type switching accidents.</title>
        <authorList>
            <person name="Gordon J.L."/>
            <person name="Armisen D."/>
            <person name="Proux-Wera E."/>
            <person name="Oheigeartaigh S.S."/>
            <person name="Byrne K.P."/>
            <person name="Wolfe K.H."/>
        </authorList>
    </citation>
    <scope>NUCLEOTIDE SEQUENCE [LARGE SCALE GENOMIC DNA]</scope>
    <source>
        <strain evidence="12">ATCC MYA-139 / BCRC 22969 / CBS 8797 / CCRC 22969 / KCTC 17520 / NBRC 10181 / NCYC 3082</strain>
    </source>
</reference>
<feature type="region of interest" description="Disordered" evidence="10">
    <location>
        <begin position="234"/>
        <end position="278"/>
    </location>
</feature>
<feature type="compositionally biased region" description="Acidic residues" evidence="10">
    <location>
        <begin position="54"/>
        <end position="69"/>
    </location>
</feature>
<evidence type="ECO:0000256" key="10">
    <source>
        <dbReference type="SAM" id="MobiDB-lite"/>
    </source>
</evidence>
<proteinExistence type="inferred from homology"/>
<evidence type="ECO:0000313" key="11">
    <source>
        <dbReference type="EMBL" id="CCK71355.1"/>
    </source>
</evidence>
<evidence type="ECO:0000256" key="4">
    <source>
        <dbReference type="ARBA" id="ARBA00022552"/>
    </source>
</evidence>
<feature type="compositionally biased region" description="Basic and acidic residues" evidence="10">
    <location>
        <begin position="19"/>
        <end position="35"/>
    </location>
</feature>
<comment type="subunit">
    <text evidence="9">Associates with 90S and pre-40S pre-ribosomal particles.</text>
</comment>
<evidence type="ECO:0000256" key="2">
    <source>
        <dbReference type="ARBA" id="ARBA00009418"/>
    </source>
</evidence>
<evidence type="ECO:0000256" key="1">
    <source>
        <dbReference type="ARBA" id="ARBA00004604"/>
    </source>
</evidence>
<dbReference type="Pfam" id="PF06102">
    <property type="entry name" value="RRP36"/>
    <property type="match status" value="1"/>
</dbReference>
<feature type="compositionally biased region" description="Basic and acidic residues" evidence="10">
    <location>
        <begin position="234"/>
        <end position="243"/>
    </location>
</feature>
<dbReference type="PANTHER" id="PTHR21738">
    <property type="entry name" value="RIBOSOMAL RNA PROCESSING PROTEIN 36 HOMOLOG"/>
    <property type="match status" value="1"/>
</dbReference>
<evidence type="ECO:0000256" key="6">
    <source>
        <dbReference type="ARBA" id="ARBA00023242"/>
    </source>
</evidence>
<feature type="compositionally biased region" description="Basic residues" evidence="10">
    <location>
        <begin position="74"/>
        <end position="90"/>
    </location>
</feature>
<dbReference type="GO" id="GO:0005730">
    <property type="term" value="C:nucleolus"/>
    <property type="evidence" value="ECO:0007669"/>
    <property type="project" value="UniProtKB-SubCell"/>
</dbReference>
<dbReference type="STRING" id="1071383.J7R907"/>
<dbReference type="KEGG" id="kng:KNAG_0G02980"/>
<dbReference type="EMBL" id="HE978320">
    <property type="protein sequence ID" value="CCK71355.1"/>
    <property type="molecule type" value="Genomic_DNA"/>
</dbReference>
<protein>
    <recommendedName>
        <fullName evidence="9">rRNA biogenesis protein RRP36</fullName>
    </recommendedName>
</protein>
<dbReference type="PANTHER" id="PTHR21738:SF0">
    <property type="entry name" value="RIBOSOMAL RNA PROCESSING PROTEIN 36 HOMOLOG"/>
    <property type="match status" value="1"/>
</dbReference>
<feature type="compositionally biased region" description="Acidic residues" evidence="10">
    <location>
        <begin position="1"/>
        <end position="10"/>
    </location>
</feature>
<evidence type="ECO:0000256" key="5">
    <source>
        <dbReference type="ARBA" id="ARBA00023054"/>
    </source>
</evidence>
<feature type="compositionally biased region" description="Basic residues" evidence="10">
    <location>
        <begin position="268"/>
        <end position="278"/>
    </location>
</feature>
<keyword evidence="4 9" id="KW-0698">rRNA processing</keyword>
<evidence type="ECO:0000313" key="12">
    <source>
        <dbReference type="Proteomes" id="UP000006310"/>
    </source>
</evidence>
<keyword evidence="5" id="KW-0175">Coiled coil</keyword>
<dbReference type="eggNOG" id="KOG3190">
    <property type="taxonomic scope" value="Eukaryota"/>
</dbReference>
<dbReference type="GO" id="GO:0000462">
    <property type="term" value="P:maturation of SSU-rRNA from tricistronic rRNA transcript (SSU-rRNA, 5.8S rRNA, LSU-rRNA)"/>
    <property type="evidence" value="ECO:0007669"/>
    <property type="project" value="TreeGrafter"/>
</dbReference>
<accession>J7R907</accession>
<evidence type="ECO:0000256" key="3">
    <source>
        <dbReference type="ARBA" id="ARBA00022517"/>
    </source>
</evidence>
<reference evidence="12" key="2">
    <citation type="submission" date="2012-08" db="EMBL/GenBank/DDBJ databases">
        <title>Genome sequence of Kazachstania naganishii.</title>
        <authorList>
            <person name="Gordon J.L."/>
            <person name="Armisen D."/>
            <person name="Proux-Wera E."/>
            <person name="OhEigeartaigh S.S."/>
            <person name="Byrne K.P."/>
            <person name="Wolfe K.H."/>
        </authorList>
    </citation>
    <scope>NUCLEOTIDE SEQUENCE [LARGE SCALE GENOMIC DNA]</scope>
    <source>
        <strain evidence="12">ATCC MYA-139 / BCRC 22969 / CBS 8797 / CCRC 22969 / KCTC 17520 / NBRC 10181 / NCYC 3082</strain>
    </source>
</reference>
<organism evidence="11 12">
    <name type="scientific">Huiozyma naganishii (strain ATCC MYA-139 / BCRC 22969 / CBS 8797 / KCTC 17520 / NBRC 10181 / NCYC 3082 / Yp74L-3)</name>
    <name type="common">Yeast</name>
    <name type="synonym">Kazachstania naganishii</name>
    <dbReference type="NCBI Taxonomy" id="1071383"/>
    <lineage>
        <taxon>Eukaryota</taxon>
        <taxon>Fungi</taxon>
        <taxon>Dikarya</taxon>
        <taxon>Ascomycota</taxon>
        <taxon>Saccharomycotina</taxon>
        <taxon>Saccharomycetes</taxon>
        <taxon>Saccharomycetales</taxon>
        <taxon>Saccharomycetaceae</taxon>
        <taxon>Huiozyma</taxon>
    </lineage>
</organism>
<keyword evidence="12" id="KW-1185">Reference proteome</keyword>
<comment type="subcellular location">
    <subcellularLocation>
        <location evidence="1 9">Nucleus</location>
        <location evidence="1 9">Nucleolus</location>
    </subcellularLocation>
</comment>
<gene>
    <name evidence="11" type="primary">KNAG0G02980</name>
    <name evidence="11" type="ordered locus">KNAG_0G02980</name>
</gene>
<evidence type="ECO:0000256" key="7">
    <source>
        <dbReference type="ARBA" id="ARBA00023274"/>
    </source>
</evidence>
<dbReference type="InterPro" id="IPR009292">
    <property type="entry name" value="RRP36"/>
</dbReference>
<dbReference type="OMA" id="ERKEMPW"/>
<keyword evidence="7 9" id="KW-0687">Ribonucleoprotein</keyword>